<dbReference type="Proteomes" id="UP000093451">
    <property type="component" value="Unassembled WGS sequence"/>
</dbReference>
<evidence type="ECO:0000256" key="2">
    <source>
        <dbReference type="ARBA" id="ARBA00023002"/>
    </source>
</evidence>
<dbReference type="RefSeq" id="WP_065689079.1">
    <property type="nucleotide sequence ID" value="NZ_LXKT01000029.1"/>
</dbReference>
<organism evidence="4 5">
    <name type="scientific">Agrobacterium tumefaciens</name>
    <dbReference type="NCBI Taxonomy" id="358"/>
    <lineage>
        <taxon>Bacteria</taxon>
        <taxon>Pseudomonadati</taxon>
        <taxon>Pseudomonadota</taxon>
        <taxon>Alphaproteobacteria</taxon>
        <taxon>Hyphomicrobiales</taxon>
        <taxon>Rhizobiaceae</taxon>
        <taxon>Rhizobium/Agrobacterium group</taxon>
        <taxon>Agrobacterium</taxon>
        <taxon>Agrobacterium tumefaciens complex</taxon>
    </lineage>
</organism>
<sequence>MAGEGYDELKLYIHGEWQLGKSGTSPVFNPATHELLGYVPLASNEQVSQALESAADAYRIWSRMAPLARGAILKRAAELIRERADHIKRQLTLEEGKPLHESHYEVYTSADYFDWFAEEGKRAYGRTIPSRIAGSRQTVNREPIGPVAAFAPWNFPAITPTRKIAASLAAGCVCIIKPAEECPSTALAIVRALHDAGLPKGVVNVLFGHPAEISEHLISSPHIRKISFTGSLPVGRLLGRLAADQIKPITLELGGHAPVLVFDDANVDAIIDLSVKAKYRNAGQVCLAPTRFIVQEGVYDRFVNAFVDRTKALNVGNGLDSETEVGPMANERRLAATSALVEDAISKGAHVRTGGPSERNAGYYWNPTVITDLAPDARLMNEEPFSPIALMAPFKTTEQALIEANRLPYGLAAYVFTNSHKTVHEVTSNVEVAMFGVNQYSITVAETPFGGIKESGFGSEGGIEGLQGYMVNKYMSEAFM</sequence>
<dbReference type="InterPro" id="IPR016162">
    <property type="entry name" value="Ald_DH_N"/>
</dbReference>
<dbReference type="InterPro" id="IPR015590">
    <property type="entry name" value="Aldehyde_DH_dom"/>
</dbReference>
<dbReference type="Gene3D" id="3.40.309.10">
    <property type="entry name" value="Aldehyde Dehydrogenase, Chain A, domain 2"/>
    <property type="match status" value="1"/>
</dbReference>
<keyword evidence="2" id="KW-0560">Oxidoreductase</keyword>
<evidence type="ECO:0000313" key="4">
    <source>
        <dbReference type="EMBL" id="OCJ32753.1"/>
    </source>
</evidence>
<dbReference type="EMBL" id="LXKT01000029">
    <property type="protein sequence ID" value="OCJ32753.1"/>
    <property type="molecule type" value="Genomic_DNA"/>
</dbReference>
<dbReference type="FunFam" id="3.40.605.10:FF:000007">
    <property type="entry name" value="NAD/NADP-dependent betaine aldehyde dehydrogenase"/>
    <property type="match status" value="1"/>
</dbReference>
<dbReference type="GO" id="GO:0004777">
    <property type="term" value="F:succinate-semialdehyde dehydrogenase (NAD+) activity"/>
    <property type="evidence" value="ECO:0007669"/>
    <property type="project" value="TreeGrafter"/>
</dbReference>
<proteinExistence type="inferred from homology"/>
<dbReference type="AlphaFoldDB" id="A0AB36EJ34"/>
<dbReference type="InterPro" id="IPR050740">
    <property type="entry name" value="Aldehyde_DH_Superfamily"/>
</dbReference>
<protein>
    <submittedName>
        <fullName evidence="4">NAD-dependent succinate-semialdehyde dehydrogenase</fullName>
    </submittedName>
</protein>
<comment type="caution">
    <text evidence="4">The sequence shown here is derived from an EMBL/GenBank/DDBJ whole genome shotgun (WGS) entry which is preliminary data.</text>
</comment>
<dbReference type="GO" id="GO:0009450">
    <property type="term" value="P:gamma-aminobutyric acid catabolic process"/>
    <property type="evidence" value="ECO:0007669"/>
    <property type="project" value="TreeGrafter"/>
</dbReference>
<dbReference type="CDD" id="cd07103">
    <property type="entry name" value="ALDH_F5_SSADH_GabD"/>
    <property type="match status" value="1"/>
</dbReference>
<gene>
    <name evidence="4" type="ORF">A6U91_21470</name>
</gene>
<dbReference type="InterPro" id="IPR016160">
    <property type="entry name" value="Ald_DH_CS_CYS"/>
</dbReference>
<reference evidence="4 5" key="1">
    <citation type="journal article" date="2016" name="PeerJ">
        <title>Gall-ID: tools for genotyping gall-causing phytopathogenic bacteria.</title>
        <authorList>
            <person name="Davis E.W.II."/>
            <person name="Weisberg A.J."/>
            <person name="Tabima J.F."/>
            <person name="Grunwald N.J."/>
            <person name="Chang J.H."/>
        </authorList>
    </citation>
    <scope>NUCLEOTIDE SEQUENCE [LARGE SCALE GENOMIC DNA]</scope>
    <source>
        <strain evidence="4 5">N2/73</strain>
    </source>
</reference>
<dbReference type="InterPro" id="IPR016163">
    <property type="entry name" value="Ald_DH_C"/>
</dbReference>
<evidence type="ECO:0000259" key="3">
    <source>
        <dbReference type="Pfam" id="PF00171"/>
    </source>
</evidence>
<comment type="similarity">
    <text evidence="1">Belongs to the aldehyde dehydrogenase family.</text>
</comment>
<dbReference type="SUPFAM" id="SSF53720">
    <property type="entry name" value="ALDH-like"/>
    <property type="match status" value="1"/>
</dbReference>
<dbReference type="Gene3D" id="3.40.605.10">
    <property type="entry name" value="Aldehyde Dehydrogenase, Chain A, domain 1"/>
    <property type="match status" value="1"/>
</dbReference>
<accession>A0AB36EJ34</accession>
<dbReference type="InterPro" id="IPR016161">
    <property type="entry name" value="Ald_DH/histidinol_DH"/>
</dbReference>
<dbReference type="PROSITE" id="PS00070">
    <property type="entry name" value="ALDEHYDE_DEHYDR_CYS"/>
    <property type="match status" value="1"/>
</dbReference>
<feature type="domain" description="Aldehyde dehydrogenase" evidence="3">
    <location>
        <begin position="17"/>
        <end position="473"/>
    </location>
</feature>
<evidence type="ECO:0000256" key="1">
    <source>
        <dbReference type="ARBA" id="ARBA00009986"/>
    </source>
</evidence>
<dbReference type="PANTHER" id="PTHR43353">
    <property type="entry name" value="SUCCINATE-SEMIALDEHYDE DEHYDROGENASE, MITOCHONDRIAL"/>
    <property type="match status" value="1"/>
</dbReference>
<dbReference type="PANTHER" id="PTHR43353:SF5">
    <property type="entry name" value="SUCCINATE-SEMIALDEHYDE DEHYDROGENASE, MITOCHONDRIAL"/>
    <property type="match status" value="1"/>
</dbReference>
<dbReference type="Pfam" id="PF00171">
    <property type="entry name" value="Aldedh"/>
    <property type="match status" value="1"/>
</dbReference>
<name>A0AB36EJ34_AGRTU</name>
<evidence type="ECO:0000313" key="5">
    <source>
        <dbReference type="Proteomes" id="UP000093451"/>
    </source>
</evidence>